<keyword evidence="2 6" id="KW-0378">Hydrolase</keyword>
<dbReference type="Gene3D" id="2.40.100.10">
    <property type="entry name" value="Cyclophilin-like"/>
    <property type="match status" value="1"/>
</dbReference>
<evidence type="ECO:0000256" key="2">
    <source>
        <dbReference type="ARBA" id="ARBA00022801"/>
    </source>
</evidence>
<dbReference type="Gene3D" id="3.30.1360.40">
    <property type="match status" value="1"/>
</dbReference>
<dbReference type="EMBL" id="GG657754">
    <property type="protein sequence ID" value="EFL24868.1"/>
    <property type="molecule type" value="Genomic_DNA"/>
</dbReference>
<evidence type="ECO:0000256" key="4">
    <source>
        <dbReference type="SAM" id="MobiDB-lite"/>
    </source>
</evidence>
<dbReference type="InterPro" id="IPR029000">
    <property type="entry name" value="Cyclophilin-like_dom_sf"/>
</dbReference>
<dbReference type="GO" id="GO:0005524">
    <property type="term" value="F:ATP binding"/>
    <property type="evidence" value="ECO:0007669"/>
    <property type="project" value="UniProtKB-KW"/>
</dbReference>
<evidence type="ECO:0000256" key="3">
    <source>
        <dbReference type="ARBA" id="ARBA00022840"/>
    </source>
</evidence>
<evidence type="ECO:0000313" key="7">
    <source>
        <dbReference type="Proteomes" id="UP000003963"/>
    </source>
</evidence>
<dbReference type="PANTHER" id="PTHR34698:SF2">
    <property type="entry name" value="5-OXOPROLINASE SUBUNIT B"/>
    <property type="match status" value="1"/>
</dbReference>
<evidence type="ECO:0000259" key="5">
    <source>
        <dbReference type="SMART" id="SM00796"/>
    </source>
</evidence>
<dbReference type="SUPFAM" id="SSF50891">
    <property type="entry name" value="Cyclophilin-like"/>
    <property type="match status" value="1"/>
</dbReference>
<dbReference type="STRING" id="457427.SSOG_04582"/>
<feature type="domain" description="Carboxyltransferase" evidence="5">
    <location>
        <begin position="66"/>
        <end position="269"/>
    </location>
</feature>
<accession>D9WA72</accession>
<protein>
    <submittedName>
        <fullName evidence="6">Allophanate hydrolase, subunit 1</fullName>
    </submittedName>
</protein>
<evidence type="ECO:0000313" key="6">
    <source>
        <dbReference type="EMBL" id="EFL24868.1"/>
    </source>
</evidence>
<dbReference type="InterPro" id="IPR010016">
    <property type="entry name" value="PxpB"/>
</dbReference>
<organism evidence="6 7">
    <name type="scientific">Streptomyces himastatinicus ATCC 53653</name>
    <dbReference type="NCBI Taxonomy" id="457427"/>
    <lineage>
        <taxon>Bacteria</taxon>
        <taxon>Bacillati</taxon>
        <taxon>Actinomycetota</taxon>
        <taxon>Actinomycetes</taxon>
        <taxon>Kitasatosporales</taxon>
        <taxon>Streptomycetaceae</taxon>
        <taxon>Streptomyces</taxon>
        <taxon>Streptomyces violaceusniger group</taxon>
    </lineage>
</organism>
<dbReference type="Proteomes" id="UP000003963">
    <property type="component" value="Unassembled WGS sequence"/>
</dbReference>
<gene>
    <name evidence="6" type="ORF">SSOG_04582</name>
</gene>
<sequence>MTSRSRATPSCCTATPPAPSRSPAGSAPNCSPRGCGSRRSTRSWTSRPTPPSGAPDMAGTADSGEVTIADCGDSAVVVKAVGLPPDRAWRTVHALADAVEAARPGGVYGIVPTYDTLLVEFDCATTDHLTLRRLLRYESGRLAEGPRPGPAPRRFVVPVVYGGEHGPDLPVVAEQLGLTEAEVVELHSRAPLTVRCFGAPAAAPMMDGPAFPRPVPRLASPRTSVVPGSIAVAGRQAVISPMPSPGGWPLLGRTPLRVLDLDARPLTPYRPGDTFQFVPIAPEQWDEHAGAALEACHD</sequence>
<keyword evidence="3" id="KW-0067">ATP-binding</keyword>
<dbReference type="Pfam" id="PF02682">
    <property type="entry name" value="CT_C_D"/>
    <property type="match status" value="1"/>
</dbReference>
<dbReference type="HOGENOM" id="CLU_020207_1_0_11"/>
<evidence type="ECO:0000256" key="1">
    <source>
        <dbReference type="ARBA" id="ARBA00022741"/>
    </source>
</evidence>
<keyword evidence="7" id="KW-1185">Reference proteome</keyword>
<reference evidence="6 7" key="1">
    <citation type="submission" date="2009-02" db="EMBL/GenBank/DDBJ databases">
        <title>Annotation of Streptomyces hygroscopicus strain ATCC 53653.</title>
        <authorList>
            <consortium name="The Broad Institute Genome Sequencing Platform"/>
            <consortium name="Broad Institute Microbial Sequencing Center"/>
            <person name="Fischbach M."/>
            <person name="Godfrey P."/>
            <person name="Ward D."/>
            <person name="Young S."/>
            <person name="Zeng Q."/>
            <person name="Koehrsen M."/>
            <person name="Alvarado L."/>
            <person name="Berlin A.M."/>
            <person name="Bochicchio J."/>
            <person name="Borenstein D."/>
            <person name="Chapman S.B."/>
            <person name="Chen Z."/>
            <person name="Engels R."/>
            <person name="Freedman E."/>
            <person name="Gellesch M."/>
            <person name="Goldberg J."/>
            <person name="Griggs A."/>
            <person name="Gujja S."/>
            <person name="Heilman E.R."/>
            <person name="Heiman D.I."/>
            <person name="Hepburn T.A."/>
            <person name="Howarth C."/>
            <person name="Jen D."/>
            <person name="Larson L."/>
            <person name="Lewis B."/>
            <person name="Mehta T."/>
            <person name="Park D."/>
            <person name="Pearson M."/>
            <person name="Richards J."/>
            <person name="Roberts A."/>
            <person name="Saif S."/>
            <person name="Shea T.D."/>
            <person name="Shenoy N."/>
            <person name="Sisk P."/>
            <person name="Stolte C."/>
            <person name="Sykes S.N."/>
            <person name="Thomson T."/>
            <person name="Walk T."/>
            <person name="White J."/>
            <person name="Yandava C."/>
            <person name="Straight P."/>
            <person name="Clardy J."/>
            <person name="Hung D."/>
            <person name="Kolter R."/>
            <person name="Mekalanos J."/>
            <person name="Walker S."/>
            <person name="Walsh C.T."/>
            <person name="Wieland-Brown L.C."/>
            <person name="Haas B."/>
            <person name="Nusbaum C."/>
            <person name="Birren B."/>
        </authorList>
    </citation>
    <scope>NUCLEOTIDE SEQUENCE [LARGE SCALE GENOMIC DNA]</scope>
    <source>
        <strain evidence="6 7">ATCC 53653</strain>
    </source>
</reference>
<dbReference type="PANTHER" id="PTHR34698">
    <property type="entry name" value="5-OXOPROLINASE SUBUNIT B"/>
    <property type="match status" value="1"/>
</dbReference>
<name>D9WA72_9ACTN</name>
<feature type="compositionally biased region" description="Low complexity" evidence="4">
    <location>
        <begin position="7"/>
        <end position="47"/>
    </location>
</feature>
<feature type="region of interest" description="Disordered" evidence="4">
    <location>
        <begin position="1"/>
        <end position="63"/>
    </location>
</feature>
<proteinExistence type="predicted"/>
<keyword evidence="1" id="KW-0547">Nucleotide-binding</keyword>
<dbReference type="AlphaFoldDB" id="D9WA72"/>
<dbReference type="SUPFAM" id="SSF160467">
    <property type="entry name" value="PH0987 N-terminal domain-like"/>
    <property type="match status" value="1"/>
</dbReference>
<dbReference type="InterPro" id="IPR003833">
    <property type="entry name" value="CT_C_D"/>
</dbReference>
<dbReference type="GO" id="GO:0016787">
    <property type="term" value="F:hydrolase activity"/>
    <property type="evidence" value="ECO:0007669"/>
    <property type="project" value="UniProtKB-KW"/>
</dbReference>
<dbReference type="SMART" id="SM00796">
    <property type="entry name" value="AHS1"/>
    <property type="match status" value="1"/>
</dbReference>